<dbReference type="PROSITE" id="PS50836">
    <property type="entry name" value="DOMON"/>
    <property type="match status" value="1"/>
</dbReference>
<dbReference type="Gene3D" id="2.60.120.310">
    <property type="entry name" value="Copper type II, ascorbate-dependent monooxygenase, N-terminal domain"/>
    <property type="match status" value="1"/>
</dbReference>
<feature type="domain" description="DOMON" evidence="4">
    <location>
        <begin position="59"/>
        <end position="178"/>
    </location>
</feature>
<accession>A0ABP1PJH6</accession>
<comment type="caution">
    <text evidence="5">The sequence shown here is derived from an EMBL/GenBank/DDBJ whole genome shotgun (WGS) entry which is preliminary data.</text>
</comment>
<dbReference type="Pfam" id="PF01082">
    <property type="entry name" value="Cu2_monooxygen"/>
    <property type="match status" value="1"/>
</dbReference>
<dbReference type="InterPro" id="IPR036939">
    <property type="entry name" value="Cu2_ascorb_mOase_N_sf"/>
</dbReference>
<dbReference type="InterPro" id="IPR008977">
    <property type="entry name" value="PHM/PNGase_F_dom_sf"/>
</dbReference>
<name>A0ABP1PJH6_9HEXA</name>
<dbReference type="Gene3D" id="2.60.120.230">
    <property type="match status" value="1"/>
</dbReference>
<comment type="similarity">
    <text evidence="1">Belongs to the copper type II ascorbate-dependent monooxygenase family.</text>
</comment>
<evidence type="ECO:0000256" key="3">
    <source>
        <dbReference type="ARBA" id="ARBA00023180"/>
    </source>
</evidence>
<dbReference type="InterPro" id="IPR005018">
    <property type="entry name" value="DOMON_domain"/>
</dbReference>
<dbReference type="PANTHER" id="PTHR10157">
    <property type="entry name" value="DOPAMINE BETA HYDROXYLASE RELATED"/>
    <property type="match status" value="1"/>
</dbReference>
<evidence type="ECO:0000256" key="2">
    <source>
        <dbReference type="ARBA" id="ARBA00023157"/>
    </source>
</evidence>
<dbReference type="PANTHER" id="PTHR10157:SF23">
    <property type="entry name" value="MOXD1 HOMOLOG 1"/>
    <property type="match status" value="1"/>
</dbReference>
<protein>
    <recommendedName>
        <fullName evidence="4">DOMON domain-containing protein</fullName>
    </recommendedName>
</protein>
<dbReference type="InterPro" id="IPR045266">
    <property type="entry name" value="DOH_DOMON"/>
</dbReference>
<dbReference type="CDD" id="cd09631">
    <property type="entry name" value="DOMON_DOH"/>
    <property type="match status" value="1"/>
</dbReference>
<evidence type="ECO:0000313" key="6">
    <source>
        <dbReference type="Proteomes" id="UP001642540"/>
    </source>
</evidence>
<evidence type="ECO:0000313" key="5">
    <source>
        <dbReference type="EMBL" id="CAL8069309.1"/>
    </source>
</evidence>
<dbReference type="EMBL" id="CAXLJM020000004">
    <property type="protein sequence ID" value="CAL8069309.1"/>
    <property type="molecule type" value="Genomic_DNA"/>
</dbReference>
<dbReference type="SUPFAM" id="SSF49742">
    <property type="entry name" value="PHM/PNGase F"/>
    <property type="match status" value="2"/>
</dbReference>
<proteinExistence type="inferred from homology"/>
<keyword evidence="6" id="KW-1185">Reference proteome</keyword>
<dbReference type="Pfam" id="PF03351">
    <property type="entry name" value="DOMON"/>
    <property type="match status" value="1"/>
</dbReference>
<organism evidence="5 6">
    <name type="scientific">Orchesella dallaii</name>
    <dbReference type="NCBI Taxonomy" id="48710"/>
    <lineage>
        <taxon>Eukaryota</taxon>
        <taxon>Metazoa</taxon>
        <taxon>Ecdysozoa</taxon>
        <taxon>Arthropoda</taxon>
        <taxon>Hexapoda</taxon>
        <taxon>Collembola</taxon>
        <taxon>Entomobryomorpha</taxon>
        <taxon>Entomobryoidea</taxon>
        <taxon>Orchesellidae</taxon>
        <taxon>Orchesellinae</taxon>
        <taxon>Orchesella</taxon>
    </lineage>
</organism>
<dbReference type="InterPro" id="IPR014784">
    <property type="entry name" value="Cu2_ascorb_mOase-like_C"/>
</dbReference>
<dbReference type="InterPro" id="IPR024548">
    <property type="entry name" value="Cu2_monoox_C"/>
</dbReference>
<reference evidence="5 6" key="1">
    <citation type="submission" date="2024-08" db="EMBL/GenBank/DDBJ databases">
        <authorList>
            <person name="Cucini C."/>
            <person name="Frati F."/>
        </authorList>
    </citation>
    <scope>NUCLEOTIDE SEQUENCE [LARGE SCALE GENOMIC DNA]</scope>
</reference>
<dbReference type="Proteomes" id="UP001642540">
    <property type="component" value="Unassembled WGS sequence"/>
</dbReference>
<keyword evidence="3" id="KW-0325">Glycoprotein</keyword>
<evidence type="ECO:0000256" key="1">
    <source>
        <dbReference type="ARBA" id="ARBA00010676"/>
    </source>
</evidence>
<dbReference type="InterPro" id="IPR000945">
    <property type="entry name" value="DBH-like"/>
</dbReference>
<evidence type="ECO:0000259" key="4">
    <source>
        <dbReference type="PROSITE" id="PS50836"/>
    </source>
</evidence>
<dbReference type="Pfam" id="PF03712">
    <property type="entry name" value="Cu2_monoox_C"/>
    <property type="match status" value="1"/>
</dbReference>
<sequence length="917" mass="102973">MGISKKVKIKLENYPENLNILVVVCFTLCIASNVSAQVSSSNITSGSQLQRREQLDSDVGLALEWSINRESNIITLQVEIQPGTGNFALGLTSKGNIEGADVIYFEVNDGNDSPTLVSDMYGVDNSTIIQDARQDWQLISSSSSEDRLLIQIQRNLDTCDDQDMKITESLIQVVWDYGENSTLPSNFEVKGIRRIYFTDTRVYSNSNVQDLQQGRISRRFLIPPRHTTYWCSIHKLNPTLITKHHIVGFSGYFRDEESQKHVHHQLMYRCSAPPGIDPALIFEPFLNHPGEECYLKDVTQLPATLCREFVSTWTIGAPPVVLPDTMGIPIGGSPNEYFMFESHYDNPEMRSDLEVENGMNFEYTPHLRRDEGSLIFTGYGIVGIFAIPPESPSFDIVGHCSSKCITEMVPLGAEVHGVALHAHPTARRMRVKQIRGNEEMPWIQNDDNYDYSYQPMRMLPEPVTLLPGDHLTIRCNYDNTGRNNSVTSSGFSTRDEMCTAFLLINKKLPYLFCSSEYPTEKLMSKFGIQNMTWEVERNERIVTSAVNPSHEGLTMGEVVGNWSSWTPDERDEWQRELMYGTHNANCANVRLFGSIAYNILQLQEATGGLISVPILEEANPTRQSMSTPIPSIPVNYPIDATTFVPPNVCQNPNLESSTSGNPINTGTGGLGIPNIPGVPSTGINTLLTNPKESLTRRSYLAPQILSIFLNGKKLLNFTIMKVHLDCSYLVLVVFILVKNSAKVFTQSTSNALVSQFQRREILDSNIGLALEWSVNRDSNIITLQVEIQHGIPNFALGLTRKGNIEGADVMYFELDPENGNTTPIVSESLIQVVWDYGENSTLPSNFEVRGMKRIYFTDTNVYSNSNLQDLQQGRISRRLRIPPRHTSYWCSIHKLNVSLSTKHHIVGVSEFLITLNL</sequence>
<keyword evidence="2" id="KW-1015">Disulfide bond</keyword>
<gene>
    <name evidence="5" type="ORF">ODALV1_LOCUS704</name>
</gene>
<dbReference type="InterPro" id="IPR000323">
    <property type="entry name" value="Cu2_ascorb_mOase_N"/>
</dbReference>